<dbReference type="AlphaFoldDB" id="A0A6C0P0A3"/>
<feature type="binding site" evidence="1">
    <location>
        <position position="209"/>
    </location>
    <ligand>
        <name>Zn(2+)</name>
        <dbReference type="ChEBI" id="CHEBI:29105"/>
        <label>2</label>
    </ligand>
</feature>
<dbReference type="PANTHER" id="PTHR42717:SF1">
    <property type="entry name" value="IMIDAZOLONEPROPIONASE AND RELATED AMIDOHYDROLASES"/>
    <property type="match status" value="1"/>
</dbReference>
<dbReference type="PIRSF" id="PIRSF039004">
    <property type="entry name" value="ADE_EF_0837"/>
    <property type="match status" value="1"/>
</dbReference>
<evidence type="ECO:0000256" key="1">
    <source>
        <dbReference type="PIRSR" id="PIRSR039004-1"/>
    </source>
</evidence>
<feature type="binding site" evidence="1">
    <location>
        <position position="59"/>
    </location>
    <ligand>
        <name>Zn(2+)</name>
        <dbReference type="ChEBI" id="CHEBI:29105"/>
        <label>1</label>
    </ligand>
</feature>
<keyword evidence="5" id="KW-1185">Reference proteome</keyword>
<keyword evidence="1" id="KW-0479">Metal-binding</keyword>
<evidence type="ECO:0000313" key="4">
    <source>
        <dbReference type="EMBL" id="QHW31915.1"/>
    </source>
</evidence>
<dbReference type="SUPFAM" id="SSF51556">
    <property type="entry name" value="Metallo-dependent hydrolases"/>
    <property type="match status" value="1"/>
</dbReference>
<dbReference type="GO" id="GO:0046872">
    <property type="term" value="F:metal ion binding"/>
    <property type="evidence" value="ECO:0007669"/>
    <property type="project" value="UniProtKB-KW"/>
</dbReference>
<feature type="site" description="Transition state stabilizer" evidence="3">
    <location>
        <position position="155"/>
    </location>
</feature>
<dbReference type="InterPro" id="IPR011059">
    <property type="entry name" value="Metal-dep_hydrolase_composite"/>
</dbReference>
<protein>
    <submittedName>
        <fullName evidence="4">Amidohydrolase/deacetylase family metallohydrolase</fullName>
        <ecNumber evidence="4">3.5.2.3</ecNumber>
    </submittedName>
</protein>
<keyword evidence="1" id="KW-0862">Zinc</keyword>
<dbReference type="SUPFAM" id="SSF51338">
    <property type="entry name" value="Composite domain of metallo-dependent hydrolases"/>
    <property type="match status" value="1"/>
</dbReference>
<reference evidence="4 5" key="1">
    <citation type="submission" date="2020-02" db="EMBL/GenBank/DDBJ databases">
        <title>Paenibacillus sp. nov., isolated from rhizosphere soil of tomato.</title>
        <authorList>
            <person name="Weon H.-Y."/>
            <person name="Lee S.A."/>
        </authorList>
    </citation>
    <scope>NUCLEOTIDE SEQUENCE [LARGE SCALE GENOMIC DNA]</scope>
    <source>
        <strain evidence="4 5">14171R-81</strain>
    </source>
</reference>
<dbReference type="KEGG" id="prz:GZH47_14540"/>
<dbReference type="InterPro" id="IPR047601">
    <property type="entry name" value="EF_0837-like"/>
</dbReference>
<feature type="binding site" description="via carbamate group" evidence="1">
    <location>
        <position position="153"/>
    </location>
    <ligand>
        <name>Zn(2+)</name>
        <dbReference type="ChEBI" id="CHEBI:29105"/>
        <label>2</label>
    </ligand>
</feature>
<feature type="binding site" description="via carbamate group" evidence="1">
    <location>
        <position position="153"/>
    </location>
    <ligand>
        <name>Zn(2+)</name>
        <dbReference type="ChEBI" id="CHEBI:29105"/>
        <label>1</label>
    </ligand>
</feature>
<feature type="binding site" evidence="1">
    <location>
        <position position="186"/>
    </location>
    <ligand>
        <name>Zn(2+)</name>
        <dbReference type="ChEBI" id="CHEBI:29105"/>
        <label>2</label>
    </ligand>
</feature>
<dbReference type="NCBIfam" id="TIGR03583">
    <property type="entry name" value="EF_0837"/>
    <property type="match status" value="1"/>
</dbReference>
<feature type="binding site" evidence="1">
    <location>
        <position position="61"/>
    </location>
    <ligand>
        <name>Zn(2+)</name>
        <dbReference type="ChEBI" id="CHEBI:29105"/>
        <label>1</label>
    </ligand>
</feature>
<dbReference type="RefSeq" id="WP_162640721.1">
    <property type="nucleotide sequence ID" value="NZ_CP048286.1"/>
</dbReference>
<name>A0A6C0P0A3_9BACL</name>
<evidence type="ECO:0000256" key="3">
    <source>
        <dbReference type="PIRSR" id="PIRSR039004-3"/>
    </source>
</evidence>
<dbReference type="InterPro" id="IPR020043">
    <property type="entry name" value="Deacetylase_Atu3266-like"/>
</dbReference>
<sequence length="368" mass="39199">MSDNMVLRGAKLTDGRKVDIAIVDGVIAEVAEAGSGGIAGGRELDCSGLFVSSGWIDLHVHAFPELHPYGDEIDEIGVKQGVTVIVDAGSCGADRIGDLAASRAAALTTVFALLNVSRVGLQRIDELSDLAWLDKEQAMQAVRLYPDFIVGWKARMSGSVVRENGIRPLEIAKELAEATGLPLMVHIGSAPPKVEEILPLLTRGDVVTHYLNGKSNRLFQADGRPIPALIEAVARGVRMDVGHGTASFSFGTAEAAKHSGVRFDTISSDIYRGNRQNGPVYSLAHVLSKFLALNYSLSEVIGAVTANAAQWLGKPELGRIQAGDRANLTLFSVTGEQITFVDSEGATRIGEHQIIARGVYTNGRFIAC</sequence>
<dbReference type="EC" id="3.5.2.3" evidence="4"/>
<gene>
    <name evidence="4" type="ORF">GZH47_14540</name>
</gene>
<evidence type="ECO:0000256" key="2">
    <source>
        <dbReference type="PIRSR" id="PIRSR039004-2"/>
    </source>
</evidence>
<dbReference type="EMBL" id="CP048286">
    <property type="protein sequence ID" value="QHW31915.1"/>
    <property type="molecule type" value="Genomic_DNA"/>
</dbReference>
<dbReference type="GO" id="GO:0004151">
    <property type="term" value="F:dihydroorotase activity"/>
    <property type="evidence" value="ECO:0007669"/>
    <property type="project" value="UniProtKB-EC"/>
</dbReference>
<organism evidence="4 5">
    <name type="scientific">Paenibacillus rhizovicinus</name>
    <dbReference type="NCBI Taxonomy" id="2704463"/>
    <lineage>
        <taxon>Bacteria</taxon>
        <taxon>Bacillati</taxon>
        <taxon>Bacillota</taxon>
        <taxon>Bacilli</taxon>
        <taxon>Bacillales</taxon>
        <taxon>Paenibacillaceae</taxon>
        <taxon>Paenibacillus</taxon>
    </lineage>
</organism>
<evidence type="ECO:0000313" key="5">
    <source>
        <dbReference type="Proteomes" id="UP000479114"/>
    </source>
</evidence>
<keyword evidence="4" id="KW-0378">Hydrolase</keyword>
<dbReference type="Gene3D" id="2.30.40.10">
    <property type="entry name" value="Urease, subunit C, domain 1"/>
    <property type="match status" value="1"/>
</dbReference>
<accession>A0A6C0P0A3</accession>
<dbReference type="Proteomes" id="UP000479114">
    <property type="component" value="Chromosome"/>
</dbReference>
<dbReference type="Gene3D" id="3.20.20.140">
    <property type="entry name" value="Metal-dependent hydrolases"/>
    <property type="match status" value="1"/>
</dbReference>
<dbReference type="GO" id="GO:0019213">
    <property type="term" value="F:deacetylase activity"/>
    <property type="evidence" value="ECO:0007669"/>
    <property type="project" value="InterPro"/>
</dbReference>
<dbReference type="NCBIfam" id="NF006689">
    <property type="entry name" value="PRK09237.1"/>
    <property type="match status" value="1"/>
</dbReference>
<feature type="modified residue" description="N6-carboxylysine" evidence="2">
    <location>
        <position position="153"/>
    </location>
</feature>
<dbReference type="PANTHER" id="PTHR42717">
    <property type="entry name" value="DIHYDROOROTASE-RELATED"/>
    <property type="match status" value="1"/>
</dbReference>
<dbReference type="InterPro" id="IPR032466">
    <property type="entry name" value="Metal_Hydrolase"/>
</dbReference>
<proteinExistence type="predicted"/>
<feature type="binding site" evidence="1">
    <location>
        <position position="269"/>
    </location>
    <ligand>
        <name>Zn(2+)</name>
        <dbReference type="ChEBI" id="CHEBI:29105"/>
        <label>1</label>
    </ligand>
</feature>